<dbReference type="Proteomes" id="UP000799536">
    <property type="component" value="Unassembled WGS sequence"/>
</dbReference>
<proteinExistence type="predicted"/>
<organism evidence="1 2">
    <name type="scientific">Delitschia confertaspora ATCC 74209</name>
    <dbReference type="NCBI Taxonomy" id="1513339"/>
    <lineage>
        <taxon>Eukaryota</taxon>
        <taxon>Fungi</taxon>
        <taxon>Dikarya</taxon>
        <taxon>Ascomycota</taxon>
        <taxon>Pezizomycotina</taxon>
        <taxon>Dothideomycetes</taxon>
        <taxon>Pleosporomycetidae</taxon>
        <taxon>Pleosporales</taxon>
        <taxon>Delitschiaceae</taxon>
        <taxon>Delitschia</taxon>
    </lineage>
</organism>
<protein>
    <submittedName>
        <fullName evidence="1">Uncharacterized protein</fullName>
    </submittedName>
</protein>
<reference evidence="1" key="1">
    <citation type="journal article" date="2020" name="Stud. Mycol.">
        <title>101 Dothideomycetes genomes: a test case for predicting lifestyles and emergence of pathogens.</title>
        <authorList>
            <person name="Haridas S."/>
            <person name="Albert R."/>
            <person name="Binder M."/>
            <person name="Bloem J."/>
            <person name="Labutti K."/>
            <person name="Salamov A."/>
            <person name="Andreopoulos B."/>
            <person name="Baker S."/>
            <person name="Barry K."/>
            <person name="Bills G."/>
            <person name="Bluhm B."/>
            <person name="Cannon C."/>
            <person name="Castanera R."/>
            <person name="Culley D."/>
            <person name="Daum C."/>
            <person name="Ezra D."/>
            <person name="Gonzalez J."/>
            <person name="Henrissat B."/>
            <person name="Kuo A."/>
            <person name="Liang C."/>
            <person name="Lipzen A."/>
            <person name="Lutzoni F."/>
            <person name="Magnuson J."/>
            <person name="Mondo S."/>
            <person name="Nolan M."/>
            <person name="Ohm R."/>
            <person name="Pangilinan J."/>
            <person name="Park H.-J."/>
            <person name="Ramirez L."/>
            <person name="Alfaro M."/>
            <person name="Sun H."/>
            <person name="Tritt A."/>
            <person name="Yoshinaga Y."/>
            <person name="Zwiers L.-H."/>
            <person name="Turgeon B."/>
            <person name="Goodwin S."/>
            <person name="Spatafora J."/>
            <person name="Crous P."/>
            <person name="Grigoriev I."/>
        </authorList>
    </citation>
    <scope>NUCLEOTIDE SEQUENCE</scope>
    <source>
        <strain evidence="1">ATCC 74209</strain>
    </source>
</reference>
<accession>A0A9P4JF84</accession>
<dbReference type="AlphaFoldDB" id="A0A9P4JF84"/>
<comment type="caution">
    <text evidence="1">The sequence shown here is derived from an EMBL/GenBank/DDBJ whole genome shotgun (WGS) entry which is preliminary data.</text>
</comment>
<evidence type="ECO:0000313" key="2">
    <source>
        <dbReference type="Proteomes" id="UP000799536"/>
    </source>
</evidence>
<keyword evidence="2" id="KW-1185">Reference proteome</keyword>
<name>A0A9P4JF84_9PLEO</name>
<sequence length="162" mass="18370">MEVVLGRTEVLMDIVFGMSELIVLSTVKGVTNIRTRDHMITGLSKERKHIEIFKHSEIAIPTSCIDKPVPSHIVIQIQLKNGESGLSALLEVILALTESLFAGRPPESAAVTYFFYKPHQLIPDIMERRGSARMDDWFYVGYIDWKACVRRRGGRGIELWNT</sequence>
<dbReference type="EMBL" id="ML994153">
    <property type="protein sequence ID" value="KAF2198317.1"/>
    <property type="molecule type" value="Genomic_DNA"/>
</dbReference>
<gene>
    <name evidence="1" type="ORF">GQ43DRAFT_434377</name>
</gene>
<evidence type="ECO:0000313" key="1">
    <source>
        <dbReference type="EMBL" id="KAF2198317.1"/>
    </source>
</evidence>